<comment type="similarity">
    <text evidence="1">Belongs to the TBCC family.</text>
</comment>
<dbReference type="Gene3D" id="2.160.20.70">
    <property type="match status" value="1"/>
</dbReference>
<name>A0A1V9ZSQ7_ACHHY</name>
<dbReference type="InterPro" id="IPR039589">
    <property type="entry name" value="TBCC1"/>
</dbReference>
<dbReference type="EMBL" id="JNBR01000017">
    <property type="protein sequence ID" value="OQS01037.1"/>
    <property type="molecule type" value="Genomic_DNA"/>
</dbReference>
<reference evidence="4 5" key="1">
    <citation type="journal article" date="2014" name="Genome Biol. Evol.">
        <title>The secreted proteins of Achlya hypogyna and Thraustotheca clavata identify the ancestral oomycete secretome and reveal gene acquisitions by horizontal gene transfer.</title>
        <authorList>
            <person name="Misner I."/>
            <person name="Blouin N."/>
            <person name="Leonard G."/>
            <person name="Richards T.A."/>
            <person name="Lane C.E."/>
        </authorList>
    </citation>
    <scope>NUCLEOTIDE SEQUENCE [LARGE SCALE GENOMIC DNA]</scope>
    <source>
        <strain evidence="4 5">ATCC 48635</strain>
    </source>
</reference>
<dbReference type="PANTHER" id="PTHR16052">
    <property type="entry name" value="TBCC DOMAIN-CONTAINING PROTEIN 1"/>
    <property type="match status" value="1"/>
</dbReference>
<dbReference type="Proteomes" id="UP000243579">
    <property type="component" value="Unassembled WGS sequence"/>
</dbReference>
<dbReference type="InterPro" id="IPR016098">
    <property type="entry name" value="CAP/MinC_C"/>
</dbReference>
<accession>A0A1V9ZSQ7</accession>
<evidence type="ECO:0000313" key="4">
    <source>
        <dbReference type="EMBL" id="OQS01037.1"/>
    </source>
</evidence>
<protein>
    <recommendedName>
        <fullName evidence="3">C-CAP/cofactor C-like domain-containing protein</fullName>
    </recommendedName>
</protein>
<dbReference type="STRING" id="1202772.A0A1V9ZSQ7"/>
<feature type="domain" description="C-CAP/cofactor C-like" evidence="3">
    <location>
        <begin position="310"/>
        <end position="458"/>
    </location>
</feature>
<dbReference type="PROSITE" id="PS51329">
    <property type="entry name" value="C_CAP_COFACTOR_C"/>
    <property type="match status" value="1"/>
</dbReference>
<sequence length="579" mass="64429">MAQRVWVRMELFEHFALPFPSRCTGALTPTSVGQAVATLHALELPPAPALGSIARPISYEVWQRIATETFQWKELECRTFWLVLVTLHEQVLVPNERGSTFDASLLADEDYFLKEAVPLFKLVIFLYLHVDKPARSKSKTALDAFSAVYSVFLSATLMRTILRWHRDDQQPESPRTPVTPHSPGPASPHSIGLKDRSEVETQYLHFVKDHLDTLFVLLFDIQRQGTTFADILIRPEQLDLLGFLLAAGDSFVKSRYYLSSAYTKWHDGAQYASKVSKWLKKHLTLNDALYPPLGFALTPSMHFQLHGAFEANSGGDMDDSEGSIHLQRPIVLMNIAKSTVIKRADEVTAQSDVVLFACHDTFVYVLGPVRHVSVVACSNCRVVLVPNSGVLTVDRCESVKVTAVPALLRVHNCLDSVLNVYTPRRSVFSGDNRGLQIGPYNCSYPLLQAHLDAAAFAYVPQTSGHWNKFIRLAADDGGEKDAVVLQLPSTFHDVCIPVKMEGAAKPPPFVLPSEFHAVVRKMQENVEGLRALVASDELDANAKRTLELAIQAKFKEWLAASGNARQVLDLVHLEKARSV</sequence>
<dbReference type="InterPro" id="IPR036223">
    <property type="entry name" value="CAP_C_sf"/>
</dbReference>
<proteinExistence type="inferred from homology"/>
<gene>
    <name evidence="4" type="ORF">ACHHYP_01957</name>
</gene>
<evidence type="ECO:0000256" key="1">
    <source>
        <dbReference type="ARBA" id="ARBA00008848"/>
    </source>
</evidence>
<dbReference type="OrthoDB" id="427777at2759"/>
<dbReference type="InterPro" id="IPR017901">
    <property type="entry name" value="C-CAP_CF_C-like"/>
</dbReference>
<dbReference type="InterPro" id="IPR012945">
    <property type="entry name" value="Tubulin-bd_cofactor_C_dom"/>
</dbReference>
<organism evidence="4 5">
    <name type="scientific">Achlya hypogyna</name>
    <name type="common">Oomycete</name>
    <name type="synonym">Protoachlya hypogyna</name>
    <dbReference type="NCBI Taxonomy" id="1202772"/>
    <lineage>
        <taxon>Eukaryota</taxon>
        <taxon>Sar</taxon>
        <taxon>Stramenopiles</taxon>
        <taxon>Oomycota</taxon>
        <taxon>Saprolegniomycetes</taxon>
        <taxon>Saprolegniales</taxon>
        <taxon>Achlyaceae</taxon>
        <taxon>Achlya</taxon>
    </lineage>
</organism>
<dbReference type="SUPFAM" id="SSF69340">
    <property type="entry name" value="C-terminal domain of adenylylcyclase associated protein"/>
    <property type="match status" value="1"/>
</dbReference>
<comment type="caution">
    <text evidence="4">The sequence shown here is derived from an EMBL/GenBank/DDBJ whole genome shotgun (WGS) entry which is preliminary data.</text>
</comment>
<dbReference type="PANTHER" id="PTHR16052:SF0">
    <property type="entry name" value="TBCC DOMAIN-CONTAINING PROTEIN 1"/>
    <property type="match status" value="1"/>
</dbReference>
<evidence type="ECO:0000256" key="2">
    <source>
        <dbReference type="SAM" id="MobiDB-lite"/>
    </source>
</evidence>
<feature type="region of interest" description="Disordered" evidence="2">
    <location>
        <begin position="168"/>
        <end position="192"/>
    </location>
</feature>
<dbReference type="Pfam" id="PF07986">
    <property type="entry name" value="TBCC"/>
    <property type="match status" value="1"/>
</dbReference>
<dbReference type="AlphaFoldDB" id="A0A1V9ZSQ7"/>
<keyword evidence="5" id="KW-1185">Reference proteome</keyword>
<evidence type="ECO:0000259" key="3">
    <source>
        <dbReference type="PROSITE" id="PS51329"/>
    </source>
</evidence>
<evidence type="ECO:0000313" key="5">
    <source>
        <dbReference type="Proteomes" id="UP000243579"/>
    </source>
</evidence>